<dbReference type="Proteomes" id="UP000630923">
    <property type="component" value="Unassembled WGS sequence"/>
</dbReference>
<dbReference type="RefSeq" id="WP_191251187.1">
    <property type="nucleotide sequence ID" value="NZ_BNCI01000001.1"/>
</dbReference>
<name>A0A919AS34_9PROT</name>
<keyword evidence="2" id="KW-1185">Reference proteome</keyword>
<protein>
    <recommendedName>
        <fullName evidence="3">DUF465 domain-containing protein</fullName>
    </recommendedName>
</protein>
<comment type="caution">
    <text evidence="1">The sequence shown here is derived from an EMBL/GenBank/DDBJ whole genome shotgun (WGS) entry which is preliminary data.</text>
</comment>
<dbReference type="InterPro" id="IPR038444">
    <property type="entry name" value="DUF465_sf"/>
</dbReference>
<accession>A0A919AS34</accession>
<evidence type="ECO:0008006" key="3">
    <source>
        <dbReference type="Google" id="ProtNLM"/>
    </source>
</evidence>
<dbReference type="InterPro" id="IPR007420">
    <property type="entry name" value="DUF465"/>
</dbReference>
<sequence>MDDQAIQQRLSEVLEEHRDLDDAIQSMMSVGTFDHLQVQRLKKRKLILKDQISKLEDMLLPDIIA</sequence>
<dbReference type="AlphaFoldDB" id="A0A919AS34"/>
<evidence type="ECO:0000313" key="1">
    <source>
        <dbReference type="EMBL" id="GHF20264.1"/>
    </source>
</evidence>
<organism evidence="1 2">
    <name type="scientific">Kordiimonas sediminis</name>
    <dbReference type="NCBI Taxonomy" id="1735581"/>
    <lineage>
        <taxon>Bacteria</taxon>
        <taxon>Pseudomonadati</taxon>
        <taxon>Pseudomonadota</taxon>
        <taxon>Alphaproteobacteria</taxon>
        <taxon>Kordiimonadales</taxon>
        <taxon>Kordiimonadaceae</taxon>
        <taxon>Kordiimonas</taxon>
    </lineage>
</organism>
<gene>
    <name evidence="1" type="ORF">GCM10017044_13850</name>
</gene>
<evidence type="ECO:0000313" key="2">
    <source>
        <dbReference type="Proteomes" id="UP000630923"/>
    </source>
</evidence>
<dbReference type="Pfam" id="PF04325">
    <property type="entry name" value="DUF465"/>
    <property type="match status" value="1"/>
</dbReference>
<proteinExistence type="predicted"/>
<reference evidence="1" key="1">
    <citation type="journal article" date="2014" name="Int. J. Syst. Evol. Microbiol.">
        <title>Complete genome sequence of Corynebacterium casei LMG S-19264T (=DSM 44701T), isolated from a smear-ripened cheese.</title>
        <authorList>
            <consortium name="US DOE Joint Genome Institute (JGI-PGF)"/>
            <person name="Walter F."/>
            <person name="Albersmeier A."/>
            <person name="Kalinowski J."/>
            <person name="Ruckert C."/>
        </authorList>
    </citation>
    <scope>NUCLEOTIDE SEQUENCE</scope>
    <source>
        <strain evidence="1">KCTC 42590</strain>
    </source>
</reference>
<dbReference type="EMBL" id="BNCI01000001">
    <property type="protein sequence ID" value="GHF20264.1"/>
    <property type="molecule type" value="Genomic_DNA"/>
</dbReference>
<reference evidence="1" key="2">
    <citation type="submission" date="2020-09" db="EMBL/GenBank/DDBJ databases">
        <authorList>
            <person name="Sun Q."/>
            <person name="Kim S."/>
        </authorList>
    </citation>
    <scope>NUCLEOTIDE SEQUENCE</scope>
    <source>
        <strain evidence="1">KCTC 42590</strain>
    </source>
</reference>
<dbReference type="Gene3D" id="6.10.280.50">
    <property type="match status" value="1"/>
</dbReference>